<dbReference type="EMBL" id="MINH01000016">
    <property type="protein sequence ID" value="POG12377.1"/>
    <property type="molecule type" value="Genomic_DNA"/>
</dbReference>
<reference evidence="1 2" key="1">
    <citation type="submission" date="2016-08" db="EMBL/GenBank/DDBJ databases">
        <authorList>
            <person name="Seilhamer J.J."/>
        </authorList>
    </citation>
    <scope>NUCLEOTIDE SEQUENCE [LARGE SCALE GENOMIC DNA]</scope>
    <source>
        <strain evidence="1 2">KH-21-114</strain>
    </source>
</reference>
<comment type="caution">
    <text evidence="1">The sequence shown here is derived from an EMBL/GenBank/DDBJ whole genome shotgun (WGS) entry which is preliminary data.</text>
</comment>
<dbReference type="Proteomes" id="UP000237230">
    <property type="component" value="Unassembled WGS sequence"/>
</dbReference>
<sequence>MHKKQWGMTLVEVLLAVLVVAVGIFAAAGLQLKALQATENARRHGQAVLAEHSERERSLR</sequence>
<dbReference type="NCBIfam" id="TIGR02532">
    <property type="entry name" value="IV_pilin_GFxxxE"/>
    <property type="match status" value="1"/>
</dbReference>
<dbReference type="Pfam" id="PF07963">
    <property type="entry name" value="N_methyl"/>
    <property type="match status" value="1"/>
</dbReference>
<protein>
    <submittedName>
        <fullName evidence="1">Pilus assembly protein PilV</fullName>
    </submittedName>
</protein>
<organism evidence="1 2">
    <name type="scientific">Pseudomonas putida</name>
    <name type="common">Arthrobacter siderocapsulatus</name>
    <dbReference type="NCBI Taxonomy" id="303"/>
    <lineage>
        <taxon>Bacteria</taxon>
        <taxon>Pseudomonadati</taxon>
        <taxon>Pseudomonadota</taxon>
        <taxon>Gammaproteobacteria</taxon>
        <taxon>Pseudomonadales</taxon>
        <taxon>Pseudomonadaceae</taxon>
        <taxon>Pseudomonas</taxon>
    </lineage>
</organism>
<name>A0A2S3XAA0_PSEPU</name>
<proteinExistence type="predicted"/>
<dbReference type="AlphaFoldDB" id="A0A2S3XAA0"/>
<gene>
    <name evidence="1" type="ORF">BGP84_03590</name>
</gene>
<reference evidence="1 2" key="2">
    <citation type="submission" date="2018-03" db="EMBL/GenBank/DDBJ databases">
        <title>Draft genome of Pseudomonas putida strain KH-21-114.</title>
        <authorList>
            <person name="Yoshizawa S."/>
            <person name="Khan N.H."/>
            <person name="Nishimura M."/>
            <person name="Chiura H.X."/>
            <person name="Ogura Y."/>
            <person name="Hayashi T."/>
            <person name="Kogure K."/>
        </authorList>
    </citation>
    <scope>NUCLEOTIDE SEQUENCE [LARGE SCALE GENOMIC DNA]</scope>
    <source>
        <strain evidence="1 2">KH-21-114</strain>
    </source>
</reference>
<evidence type="ECO:0000313" key="1">
    <source>
        <dbReference type="EMBL" id="POG12377.1"/>
    </source>
</evidence>
<evidence type="ECO:0000313" key="2">
    <source>
        <dbReference type="Proteomes" id="UP000237230"/>
    </source>
</evidence>
<dbReference type="InterPro" id="IPR012902">
    <property type="entry name" value="N_methyl_site"/>
</dbReference>
<dbReference type="RefSeq" id="WP_103445781.1">
    <property type="nucleotide sequence ID" value="NZ_MINH01000016.1"/>
</dbReference>
<accession>A0A2S3XAA0</accession>